<evidence type="ECO:0000313" key="2">
    <source>
        <dbReference type="EMBL" id="MQX18588.1"/>
    </source>
</evidence>
<feature type="transmembrane region" description="Helical" evidence="1">
    <location>
        <begin position="56"/>
        <end position="76"/>
    </location>
</feature>
<keyword evidence="3" id="KW-1185">Reference proteome</keyword>
<dbReference type="Pfam" id="PF05437">
    <property type="entry name" value="AzlD"/>
    <property type="match status" value="1"/>
</dbReference>
<keyword evidence="1" id="KW-0812">Transmembrane</keyword>
<keyword evidence="1" id="KW-0472">Membrane</keyword>
<name>A0A6N7LMX6_SINTE</name>
<accession>A0A6N7LMX6</accession>
<keyword evidence="1" id="KW-1133">Transmembrane helix</keyword>
<dbReference type="EMBL" id="WITC01000121">
    <property type="protein sequence ID" value="MQX18588.1"/>
    <property type="molecule type" value="Genomic_DNA"/>
</dbReference>
<evidence type="ECO:0000313" key="3">
    <source>
        <dbReference type="Proteomes" id="UP000439983"/>
    </source>
</evidence>
<dbReference type="InterPro" id="IPR008407">
    <property type="entry name" value="Brnchd-chn_aa_trnsp_AzlD"/>
</dbReference>
<dbReference type="AlphaFoldDB" id="A0A6N7LMX6"/>
<proteinExistence type="predicted"/>
<comment type="caution">
    <text evidence="2">The sequence shown here is derived from an EMBL/GenBank/DDBJ whole genome shotgun (WGS) entry which is preliminary data.</text>
</comment>
<dbReference type="RefSeq" id="WP_153442358.1">
    <property type="nucleotide sequence ID" value="NZ_CP121659.1"/>
</dbReference>
<organism evidence="2 3">
    <name type="scientific">Sinorhizobium terangae</name>
    <dbReference type="NCBI Taxonomy" id="110322"/>
    <lineage>
        <taxon>Bacteria</taxon>
        <taxon>Pseudomonadati</taxon>
        <taxon>Pseudomonadota</taxon>
        <taxon>Alphaproteobacteria</taxon>
        <taxon>Hyphomicrobiales</taxon>
        <taxon>Rhizobiaceae</taxon>
        <taxon>Sinorhizobium/Ensifer group</taxon>
        <taxon>Sinorhizobium</taxon>
    </lineage>
</organism>
<feature type="transmembrane region" description="Helical" evidence="1">
    <location>
        <begin position="110"/>
        <end position="128"/>
    </location>
</feature>
<dbReference type="Proteomes" id="UP000439983">
    <property type="component" value="Unassembled WGS sequence"/>
</dbReference>
<protein>
    <submittedName>
        <fullName evidence="2">AzlD domain-containing protein</fullName>
    </submittedName>
</protein>
<dbReference type="OrthoDB" id="7855510at2"/>
<gene>
    <name evidence="2" type="ORF">GHK62_28795</name>
</gene>
<feature type="transmembrane region" description="Helical" evidence="1">
    <location>
        <begin position="22"/>
        <end position="44"/>
    </location>
</feature>
<evidence type="ECO:0000256" key="1">
    <source>
        <dbReference type="SAM" id="Phobius"/>
    </source>
</evidence>
<feature type="transmembrane region" description="Helical" evidence="1">
    <location>
        <begin position="88"/>
        <end position="105"/>
    </location>
</feature>
<reference evidence="2 3" key="1">
    <citation type="journal article" date="2013" name="Genome Biol.">
        <title>Comparative genomics of the core and accessory genomes of 48 Sinorhizobium strains comprising five genospecies.</title>
        <authorList>
            <person name="Sugawara M."/>
            <person name="Epstein B."/>
            <person name="Badgley B.D."/>
            <person name="Unno T."/>
            <person name="Xu L."/>
            <person name="Reese J."/>
            <person name="Gyaneshwar P."/>
            <person name="Denny R."/>
            <person name="Mudge J."/>
            <person name="Bharti A.K."/>
            <person name="Farmer A.D."/>
            <person name="May G.D."/>
            <person name="Woodward J.E."/>
            <person name="Medigue C."/>
            <person name="Vallenet D."/>
            <person name="Lajus A."/>
            <person name="Rouy Z."/>
            <person name="Martinez-Vaz B."/>
            <person name="Tiffin P."/>
            <person name="Young N.D."/>
            <person name="Sadowsky M.J."/>
        </authorList>
    </citation>
    <scope>NUCLEOTIDE SEQUENCE [LARGE SCALE GENOMIC DNA]</scope>
    <source>
        <strain evidence="2 3">USDA4894</strain>
    </source>
</reference>
<sequence length="129" mass="14002">MVCRAFLALAKGGGRVTWHEGWWAYLFIAIAGWLATDIWRWLGVLAGERLREDSEALNWVRAVATALVAAVIAKLVLYPTGVLEQSPLWLRLGAVALGAIAFFLARQKPAVGIATAIATLAAGLWWLGF</sequence>